<gene>
    <name evidence="3" type="ORF">BSQ44_21940</name>
</gene>
<dbReference type="RefSeq" id="WP_072607203.1">
    <property type="nucleotide sequence ID" value="NZ_CP018171.1"/>
</dbReference>
<sequence>MFAGSDILEIGFPKPKVMLARLKRSEVLNAVNTALGHDILRLFDEASGGGDDIRCIVLTGSGDRAFCVGGDLKERATMDDGAWQAQHIVFEKMMRALLECPVPVIAAVNGHAYGGGCEIAAACDVIYASQDARFALTEVTLGIIPGCGGTQTLSRAVGQKRANELIMTGSPFSAQEALAWGLVNRVLPAGELLDAALETAARIAGNAPLAVQRAKQAIRRGVEMSLPDGMGFEIEAYNRLVHTKDRYEGVRAFNERRRPDFKGE</sequence>
<dbReference type="STRING" id="1670800.BSQ44_21940"/>
<dbReference type="PANTHER" id="PTHR11941:SF54">
    <property type="entry name" value="ENOYL-COA HYDRATASE, MITOCHONDRIAL"/>
    <property type="match status" value="1"/>
</dbReference>
<evidence type="ECO:0000313" key="4">
    <source>
        <dbReference type="Proteomes" id="UP000182840"/>
    </source>
</evidence>
<evidence type="ECO:0000256" key="1">
    <source>
        <dbReference type="ARBA" id="ARBA00005254"/>
    </source>
</evidence>
<dbReference type="InterPro" id="IPR014748">
    <property type="entry name" value="Enoyl-CoA_hydra_C"/>
</dbReference>
<organism evidence="3 4">
    <name type="scientific">Aquibium oceanicum</name>
    <dbReference type="NCBI Taxonomy" id="1670800"/>
    <lineage>
        <taxon>Bacteria</taxon>
        <taxon>Pseudomonadati</taxon>
        <taxon>Pseudomonadota</taxon>
        <taxon>Alphaproteobacteria</taxon>
        <taxon>Hyphomicrobiales</taxon>
        <taxon>Phyllobacteriaceae</taxon>
        <taxon>Aquibium</taxon>
    </lineage>
</organism>
<dbReference type="GO" id="GO:0016836">
    <property type="term" value="F:hydro-lyase activity"/>
    <property type="evidence" value="ECO:0007669"/>
    <property type="project" value="UniProtKB-ARBA"/>
</dbReference>
<proteinExistence type="inferred from homology"/>
<dbReference type="FunFam" id="3.90.226.10:FF:000009">
    <property type="entry name" value="Carnitinyl-CoA dehydratase"/>
    <property type="match status" value="1"/>
</dbReference>
<dbReference type="AlphaFoldDB" id="A0A1L3SWJ1"/>
<accession>A0A1L3SWJ1</accession>
<evidence type="ECO:0000256" key="2">
    <source>
        <dbReference type="ARBA" id="ARBA00023239"/>
    </source>
</evidence>
<dbReference type="InterPro" id="IPR029045">
    <property type="entry name" value="ClpP/crotonase-like_dom_sf"/>
</dbReference>
<keyword evidence="2" id="KW-0456">Lyase</keyword>
<dbReference type="Gene3D" id="1.10.12.10">
    <property type="entry name" value="Lyase 2-enoyl-coa Hydratase, Chain A, domain 2"/>
    <property type="match status" value="1"/>
</dbReference>
<dbReference type="Proteomes" id="UP000182840">
    <property type="component" value="Chromosome"/>
</dbReference>
<dbReference type="CDD" id="cd06558">
    <property type="entry name" value="crotonase-like"/>
    <property type="match status" value="1"/>
</dbReference>
<dbReference type="PANTHER" id="PTHR11941">
    <property type="entry name" value="ENOYL-COA HYDRATASE-RELATED"/>
    <property type="match status" value="1"/>
</dbReference>
<dbReference type="SUPFAM" id="SSF52096">
    <property type="entry name" value="ClpP/crotonase"/>
    <property type="match status" value="1"/>
</dbReference>
<dbReference type="EMBL" id="CP018171">
    <property type="protein sequence ID" value="APH73740.1"/>
    <property type="molecule type" value="Genomic_DNA"/>
</dbReference>
<dbReference type="Gene3D" id="3.90.226.10">
    <property type="entry name" value="2-enoyl-CoA Hydratase, Chain A, domain 1"/>
    <property type="match status" value="1"/>
</dbReference>
<name>A0A1L3SWJ1_9HYPH</name>
<dbReference type="InterPro" id="IPR001753">
    <property type="entry name" value="Enoyl-CoA_hydra/iso"/>
</dbReference>
<evidence type="ECO:0000313" key="3">
    <source>
        <dbReference type="EMBL" id="APH73740.1"/>
    </source>
</evidence>
<protein>
    <submittedName>
        <fullName evidence="3">Enoyl-CoA hydratase</fullName>
    </submittedName>
</protein>
<dbReference type="Pfam" id="PF00378">
    <property type="entry name" value="ECH_1"/>
    <property type="match status" value="1"/>
</dbReference>
<reference evidence="4" key="1">
    <citation type="submission" date="2016-11" db="EMBL/GenBank/DDBJ databases">
        <title>Mesorhizobium oceanicum sp. nov., isolated from deep seawater in South China Sea.</title>
        <authorList>
            <person name="Fu G.-Y."/>
        </authorList>
    </citation>
    <scope>NUCLEOTIDE SEQUENCE [LARGE SCALE GENOMIC DNA]</scope>
    <source>
        <strain evidence="4">B7</strain>
    </source>
</reference>
<dbReference type="GO" id="GO:0006635">
    <property type="term" value="P:fatty acid beta-oxidation"/>
    <property type="evidence" value="ECO:0007669"/>
    <property type="project" value="TreeGrafter"/>
</dbReference>
<dbReference type="FunFam" id="1.10.12.10:FF:000001">
    <property type="entry name" value="Probable enoyl-CoA hydratase, mitochondrial"/>
    <property type="match status" value="1"/>
</dbReference>
<dbReference type="OrthoDB" id="9807606at2"/>
<comment type="similarity">
    <text evidence="1">Belongs to the enoyl-CoA hydratase/isomerase family.</text>
</comment>
<dbReference type="KEGG" id="meso:BSQ44_21940"/>
<keyword evidence="4" id="KW-1185">Reference proteome</keyword>